<evidence type="ECO:0000313" key="1">
    <source>
        <dbReference type="EMBL" id="OWM79569.1"/>
    </source>
</evidence>
<accession>A0A218X4C6</accession>
<gene>
    <name evidence="1" type="ORF">CDL15_Pgr022981</name>
</gene>
<evidence type="ECO:0000313" key="2">
    <source>
        <dbReference type="Proteomes" id="UP000197138"/>
    </source>
</evidence>
<organism evidence="1 2">
    <name type="scientific">Punica granatum</name>
    <name type="common">Pomegranate</name>
    <dbReference type="NCBI Taxonomy" id="22663"/>
    <lineage>
        <taxon>Eukaryota</taxon>
        <taxon>Viridiplantae</taxon>
        <taxon>Streptophyta</taxon>
        <taxon>Embryophyta</taxon>
        <taxon>Tracheophyta</taxon>
        <taxon>Spermatophyta</taxon>
        <taxon>Magnoliopsida</taxon>
        <taxon>eudicotyledons</taxon>
        <taxon>Gunneridae</taxon>
        <taxon>Pentapetalae</taxon>
        <taxon>rosids</taxon>
        <taxon>malvids</taxon>
        <taxon>Myrtales</taxon>
        <taxon>Lythraceae</taxon>
        <taxon>Punica</taxon>
    </lineage>
</organism>
<dbReference type="Proteomes" id="UP000197138">
    <property type="component" value="Unassembled WGS sequence"/>
</dbReference>
<reference evidence="2" key="1">
    <citation type="journal article" date="2017" name="Plant J.">
        <title>The pomegranate (Punica granatum L.) genome and the genomics of punicalagin biosynthesis.</title>
        <authorList>
            <person name="Qin G."/>
            <person name="Xu C."/>
            <person name="Ming R."/>
            <person name="Tang H."/>
            <person name="Guyot R."/>
            <person name="Kramer E.M."/>
            <person name="Hu Y."/>
            <person name="Yi X."/>
            <person name="Qi Y."/>
            <person name="Xu X."/>
            <person name="Gao Z."/>
            <person name="Pan H."/>
            <person name="Jian J."/>
            <person name="Tian Y."/>
            <person name="Yue Z."/>
            <person name="Xu Y."/>
        </authorList>
    </citation>
    <scope>NUCLEOTIDE SEQUENCE [LARGE SCALE GENOMIC DNA]</scope>
    <source>
        <strain evidence="2">cv. Dabenzi</strain>
    </source>
</reference>
<proteinExistence type="predicted"/>
<dbReference type="EMBL" id="MTKT01002440">
    <property type="protein sequence ID" value="OWM79569.1"/>
    <property type="molecule type" value="Genomic_DNA"/>
</dbReference>
<dbReference type="AlphaFoldDB" id="A0A218X4C6"/>
<comment type="caution">
    <text evidence="1">The sequence shown here is derived from an EMBL/GenBank/DDBJ whole genome shotgun (WGS) entry which is preliminary data.</text>
</comment>
<sequence length="124" mass="13555">MGRGGNNCNLLVLAADDAEIGYFAACCKIVVRLLQAVQRFWPRDLHGRRSCVRANPGMRRHLPADNTRAKELGSPLGHLRGDLLGELTFATRLVACCSCWKLVTPLRRLLAWDGPGLATEAVAC</sequence>
<name>A0A218X4C6_PUNGR</name>
<protein>
    <submittedName>
        <fullName evidence="1">Uncharacterized protein</fullName>
    </submittedName>
</protein>